<sequence length="288" mass="32529">MNLKKWVKTANIIGMTAAIILIYWVFAFVLVVALDLRVFAEKLTGIFGMSVFGILALMAAALMLNIMFNLSRIADRSEGLSAANVQAAAPQGRKRLWLFAALFPLLAGLLLGGDRLSAAKKREVMLAQAAETLRVHAPAAARLAAYRFQYNYFRKSNQDLADLNRLFKGNVSLLVPDRIGQENVFLEIRSVDGFSDGTDVQLHETADEISLYQPQQKERTHLRKSELLYRGGAEQRAYLQKVFAENSRQIRFDDHKGNYELFYPHQVNGKTVGVWLFNERQYYGKFGS</sequence>
<feature type="transmembrane region" description="Helical" evidence="1">
    <location>
        <begin position="96"/>
        <end position="113"/>
    </location>
</feature>
<keyword evidence="3" id="KW-1185">Reference proteome</keyword>
<dbReference type="AlphaFoldDB" id="A0A8T9MYC0"/>
<keyword evidence="1" id="KW-0472">Membrane</keyword>
<reference evidence="2" key="2">
    <citation type="submission" date="2024-09" db="EMBL/GenBank/DDBJ databases">
        <authorList>
            <person name="Veyrier F.J."/>
        </authorList>
    </citation>
    <scope>NUCLEOTIDE SEQUENCE</scope>
    <source>
        <strain evidence="2">17694</strain>
    </source>
</reference>
<keyword evidence="1" id="KW-0812">Transmembrane</keyword>
<feature type="transmembrane region" description="Helical" evidence="1">
    <location>
        <begin position="46"/>
        <end position="68"/>
    </location>
</feature>
<evidence type="ECO:0000313" key="3">
    <source>
        <dbReference type="Proteomes" id="UP000831534"/>
    </source>
</evidence>
<name>A0A8T9MYC0_9NEIS</name>
<accession>A0A8T9MYC0</accession>
<feature type="transmembrane region" description="Helical" evidence="1">
    <location>
        <begin position="12"/>
        <end position="34"/>
    </location>
</feature>
<gene>
    <name evidence="2" type="ORF">LVJ77_00240</name>
</gene>
<proteinExistence type="predicted"/>
<dbReference type="RefSeq" id="WP_027008947.1">
    <property type="nucleotide sequence ID" value="NZ_CP091521.1"/>
</dbReference>
<protein>
    <submittedName>
        <fullName evidence="2">Peptidase</fullName>
    </submittedName>
</protein>
<dbReference type="KEGG" id="ckh:LVJ77_00240"/>
<evidence type="ECO:0000256" key="1">
    <source>
        <dbReference type="SAM" id="Phobius"/>
    </source>
</evidence>
<organism evidence="2 3">
    <name type="scientific">Conchiformibius kuhniae</name>
    <dbReference type="NCBI Taxonomy" id="211502"/>
    <lineage>
        <taxon>Bacteria</taxon>
        <taxon>Pseudomonadati</taxon>
        <taxon>Pseudomonadota</taxon>
        <taxon>Betaproteobacteria</taxon>
        <taxon>Neisseriales</taxon>
        <taxon>Neisseriaceae</taxon>
        <taxon>Conchiformibius</taxon>
    </lineage>
</organism>
<dbReference type="EMBL" id="CP091521">
    <property type="protein sequence ID" value="UOP04853.1"/>
    <property type="molecule type" value="Genomic_DNA"/>
</dbReference>
<keyword evidence="1" id="KW-1133">Transmembrane helix</keyword>
<evidence type="ECO:0000313" key="2">
    <source>
        <dbReference type="EMBL" id="UOP04853.1"/>
    </source>
</evidence>
<dbReference type="Proteomes" id="UP000831534">
    <property type="component" value="Chromosome"/>
</dbReference>
<reference evidence="2" key="1">
    <citation type="journal article" date="2022" name="Res Sq">
        <title>Evolution of multicellular longitudinally dividing oral cavity symbionts (Neisseriaceae).</title>
        <authorList>
            <person name="Nyongesa S."/>
            <person name="Weber P."/>
            <person name="Bernet E."/>
            <person name="Pullido F."/>
            <person name="Nieckarz M."/>
            <person name="Delaby M."/>
            <person name="Nieves C."/>
            <person name="Viehboeck T."/>
            <person name="Krause N."/>
            <person name="Rivera-Millot A."/>
            <person name="Nakamura A."/>
            <person name="Vischer N."/>
            <person name="VanNieuwenhze M."/>
            <person name="Brun Y."/>
            <person name="Cava F."/>
            <person name="Bulgheresi S."/>
            <person name="Veyrier F."/>
        </authorList>
    </citation>
    <scope>NUCLEOTIDE SEQUENCE</scope>
    <source>
        <strain evidence="2">17694</strain>
    </source>
</reference>